<dbReference type="EMBL" id="CAMKVN010010787">
    <property type="protein sequence ID" value="CAI2194364.1"/>
    <property type="molecule type" value="Genomic_DNA"/>
</dbReference>
<dbReference type="OrthoDB" id="10561905at2759"/>
<comment type="caution">
    <text evidence="1">The sequence shown here is derived from an EMBL/GenBank/DDBJ whole genome shotgun (WGS) entry which is preliminary data.</text>
</comment>
<dbReference type="AlphaFoldDB" id="A0A9W4T6C9"/>
<evidence type="ECO:0000313" key="2">
    <source>
        <dbReference type="Proteomes" id="UP001153678"/>
    </source>
</evidence>
<protein>
    <submittedName>
        <fullName evidence="1">14420_t:CDS:1</fullName>
    </submittedName>
</protein>
<feature type="non-terminal residue" evidence="1">
    <location>
        <position position="1"/>
    </location>
</feature>
<reference evidence="1" key="1">
    <citation type="submission" date="2022-08" db="EMBL/GenBank/DDBJ databases">
        <authorList>
            <person name="Kallberg Y."/>
            <person name="Tangrot J."/>
            <person name="Rosling A."/>
        </authorList>
    </citation>
    <scope>NUCLEOTIDE SEQUENCE</scope>
    <source>
        <strain evidence="1">Wild A</strain>
    </source>
</reference>
<evidence type="ECO:0000313" key="1">
    <source>
        <dbReference type="EMBL" id="CAI2194364.1"/>
    </source>
</evidence>
<sequence>WSINRRILTQTLMSTGFLRNTIKLIEKNCDELFQFWDLLCVIEQDN</sequence>
<name>A0A9W4T6C9_9GLOM</name>
<organism evidence="1 2">
    <name type="scientific">Funneliformis geosporum</name>
    <dbReference type="NCBI Taxonomy" id="1117311"/>
    <lineage>
        <taxon>Eukaryota</taxon>
        <taxon>Fungi</taxon>
        <taxon>Fungi incertae sedis</taxon>
        <taxon>Mucoromycota</taxon>
        <taxon>Glomeromycotina</taxon>
        <taxon>Glomeromycetes</taxon>
        <taxon>Glomerales</taxon>
        <taxon>Glomeraceae</taxon>
        <taxon>Funneliformis</taxon>
    </lineage>
</organism>
<dbReference type="Proteomes" id="UP001153678">
    <property type="component" value="Unassembled WGS sequence"/>
</dbReference>
<gene>
    <name evidence="1" type="ORF">FWILDA_LOCUS16539</name>
</gene>
<keyword evidence="2" id="KW-1185">Reference proteome</keyword>
<accession>A0A9W4T6C9</accession>
<proteinExistence type="predicted"/>